<reference evidence="1" key="1">
    <citation type="submission" date="2023-02" db="EMBL/GenBank/DDBJ databases">
        <title>Identification and recombinant expression of a fungal hydrolase from Papiliotrema laurentii that hydrolyzes apple cutin and clears colloidal polyester polyurethane.</title>
        <authorList>
            <consortium name="DOE Joint Genome Institute"/>
            <person name="Roman V.A."/>
            <person name="Bojanowski C."/>
            <person name="Crable B.R."/>
            <person name="Wagner D.N."/>
            <person name="Hung C.S."/>
            <person name="Nadeau L.J."/>
            <person name="Schratz L."/>
            <person name="Haridas S."/>
            <person name="Pangilinan J."/>
            <person name="Lipzen A."/>
            <person name="Na H."/>
            <person name="Yan M."/>
            <person name="Ng V."/>
            <person name="Grigoriev I.V."/>
            <person name="Spatafora J.W."/>
            <person name="Barlow D."/>
            <person name="Biffinger J."/>
            <person name="Kelley-Loughnane N."/>
            <person name="Varaljay V.A."/>
            <person name="Crookes-Goodson W.J."/>
        </authorList>
    </citation>
    <scope>NUCLEOTIDE SEQUENCE</scope>
    <source>
        <strain evidence="1">5307AH</strain>
    </source>
</reference>
<keyword evidence="2" id="KW-1185">Reference proteome</keyword>
<proteinExistence type="predicted"/>
<protein>
    <recommendedName>
        <fullName evidence="3">Methyltransferase type 11 domain-containing protein</fullName>
    </recommendedName>
</protein>
<dbReference type="SUPFAM" id="SSF53335">
    <property type="entry name" value="S-adenosyl-L-methionine-dependent methyltransferases"/>
    <property type="match status" value="1"/>
</dbReference>
<sequence>MRLTHRALLQSSIACAMTSKAYTPRHRSWPYSPNDFGRYDSSPDASFYHIPRFVTHIDDHAISKLEAYYSSTLPHQGVILDLCSSWISHLPPDLENLAKDRSSGFKVIGMGMNKRELDGNPVLSETIVQDLNDNPTIPLIGPLDAATCVVSIDYLTRPLEVLSSLRRHLKGGSTVHLVVSNRCFPTKVIRRWLETSEPERLEMVADYLHFAGFVDIQIVELSDGWAILPPPDSDSVPGNKVRVDPLWVVRGTAPSL</sequence>
<dbReference type="PANTHER" id="PTHR43036:SF2">
    <property type="entry name" value="OS04G0481300 PROTEIN"/>
    <property type="match status" value="1"/>
</dbReference>
<accession>A0AAD9CRE8</accession>
<evidence type="ECO:0000313" key="1">
    <source>
        <dbReference type="EMBL" id="KAK1920777.1"/>
    </source>
</evidence>
<dbReference type="AlphaFoldDB" id="A0AAD9CRE8"/>
<organism evidence="1 2">
    <name type="scientific">Papiliotrema laurentii</name>
    <name type="common">Cryptococcus laurentii</name>
    <dbReference type="NCBI Taxonomy" id="5418"/>
    <lineage>
        <taxon>Eukaryota</taxon>
        <taxon>Fungi</taxon>
        <taxon>Dikarya</taxon>
        <taxon>Basidiomycota</taxon>
        <taxon>Agaricomycotina</taxon>
        <taxon>Tremellomycetes</taxon>
        <taxon>Tremellales</taxon>
        <taxon>Rhynchogastremaceae</taxon>
        <taxon>Papiliotrema</taxon>
    </lineage>
</organism>
<dbReference type="EMBL" id="JAODAN010000012">
    <property type="protein sequence ID" value="KAK1920777.1"/>
    <property type="molecule type" value="Genomic_DNA"/>
</dbReference>
<evidence type="ECO:0008006" key="3">
    <source>
        <dbReference type="Google" id="ProtNLM"/>
    </source>
</evidence>
<dbReference type="InterPro" id="IPR029063">
    <property type="entry name" value="SAM-dependent_MTases_sf"/>
</dbReference>
<dbReference type="Gene3D" id="3.40.50.150">
    <property type="entry name" value="Vaccinia Virus protein VP39"/>
    <property type="match status" value="1"/>
</dbReference>
<dbReference type="Proteomes" id="UP001182556">
    <property type="component" value="Unassembled WGS sequence"/>
</dbReference>
<gene>
    <name evidence="1" type="ORF">DB88DRAFT_106841</name>
</gene>
<name>A0AAD9CRE8_PAPLA</name>
<comment type="caution">
    <text evidence="1">The sequence shown here is derived from an EMBL/GenBank/DDBJ whole genome shotgun (WGS) entry which is preliminary data.</text>
</comment>
<dbReference type="PANTHER" id="PTHR43036">
    <property type="entry name" value="OSJNBB0011N17.9 PROTEIN"/>
    <property type="match status" value="1"/>
</dbReference>
<evidence type="ECO:0000313" key="2">
    <source>
        <dbReference type="Proteomes" id="UP001182556"/>
    </source>
</evidence>